<proteinExistence type="predicted"/>
<dbReference type="EMBL" id="JXXN02002290">
    <property type="protein sequence ID" value="THD23179.1"/>
    <property type="molecule type" value="Genomic_DNA"/>
</dbReference>
<keyword evidence="1" id="KW-0812">Transmembrane</keyword>
<name>A0A4E0R488_FASHE</name>
<gene>
    <name evidence="2" type="ORF">D915_006125</name>
</gene>
<feature type="transmembrane region" description="Helical" evidence="1">
    <location>
        <begin position="69"/>
        <end position="97"/>
    </location>
</feature>
<dbReference type="AlphaFoldDB" id="A0A4E0R488"/>
<keyword evidence="3" id="KW-1185">Reference proteome</keyword>
<evidence type="ECO:0000256" key="1">
    <source>
        <dbReference type="SAM" id="Phobius"/>
    </source>
</evidence>
<keyword evidence="1" id="KW-0472">Membrane</keyword>
<sequence length="136" mass="15662">MFFSYLQGAIEIAESPVDKFQILINVTNGLSSNQKINYLLRNTDDAVYVELYSRVAELTVKSTGEEEKIYLQLLFVTVSALILVVFVVSIIFSCWWLKSQKWEDETQLTDAVYYITLPPEVNSLFFIRVRNMCSLA</sequence>
<evidence type="ECO:0000313" key="3">
    <source>
        <dbReference type="Proteomes" id="UP000230066"/>
    </source>
</evidence>
<reference evidence="2" key="1">
    <citation type="submission" date="2019-03" db="EMBL/GenBank/DDBJ databases">
        <title>Improved annotation for the trematode Fasciola hepatica.</title>
        <authorList>
            <person name="Choi Y.-J."/>
            <person name="Martin J."/>
            <person name="Mitreva M."/>
        </authorList>
    </citation>
    <scope>NUCLEOTIDE SEQUENCE [LARGE SCALE GENOMIC DNA]</scope>
</reference>
<protein>
    <submittedName>
        <fullName evidence="2">Uncharacterized protein</fullName>
    </submittedName>
</protein>
<organism evidence="2 3">
    <name type="scientific">Fasciola hepatica</name>
    <name type="common">Liver fluke</name>
    <dbReference type="NCBI Taxonomy" id="6192"/>
    <lineage>
        <taxon>Eukaryota</taxon>
        <taxon>Metazoa</taxon>
        <taxon>Spiralia</taxon>
        <taxon>Lophotrochozoa</taxon>
        <taxon>Platyhelminthes</taxon>
        <taxon>Trematoda</taxon>
        <taxon>Digenea</taxon>
        <taxon>Plagiorchiida</taxon>
        <taxon>Echinostomata</taxon>
        <taxon>Echinostomatoidea</taxon>
        <taxon>Fasciolidae</taxon>
        <taxon>Fasciola</taxon>
    </lineage>
</organism>
<comment type="caution">
    <text evidence="2">The sequence shown here is derived from an EMBL/GenBank/DDBJ whole genome shotgun (WGS) entry which is preliminary data.</text>
</comment>
<accession>A0A4E0R488</accession>
<keyword evidence="1" id="KW-1133">Transmembrane helix</keyword>
<dbReference type="Proteomes" id="UP000230066">
    <property type="component" value="Unassembled WGS sequence"/>
</dbReference>
<evidence type="ECO:0000313" key="2">
    <source>
        <dbReference type="EMBL" id="THD23179.1"/>
    </source>
</evidence>